<dbReference type="PRINTS" id="PR00320">
    <property type="entry name" value="GPROTEINBRPT"/>
</dbReference>
<dbReference type="GO" id="GO:0070545">
    <property type="term" value="C:PeBoW complex"/>
    <property type="evidence" value="ECO:0007669"/>
    <property type="project" value="EnsemblFungi"/>
</dbReference>
<comment type="function">
    <text evidence="6">Component of the NOP7 complex, which is required for maturation of the 25S and 5.8S ribosomal RNAs and formation of the 60S ribosome.</text>
</comment>
<dbReference type="GO" id="GO:0110136">
    <property type="term" value="P:protein-RNA complex remodeling"/>
    <property type="evidence" value="ECO:0007669"/>
    <property type="project" value="EnsemblFungi"/>
</dbReference>
<dbReference type="InterPro" id="IPR028599">
    <property type="entry name" value="WDR12/Ytm1"/>
</dbReference>
<keyword evidence="1 6" id="KW-0690">Ribosome biogenesis</keyword>
<evidence type="ECO:0000256" key="2">
    <source>
        <dbReference type="ARBA" id="ARBA00022552"/>
    </source>
</evidence>
<evidence type="ECO:0000259" key="8">
    <source>
        <dbReference type="Pfam" id="PF08154"/>
    </source>
</evidence>
<dbReference type="PROSITE" id="PS00678">
    <property type="entry name" value="WD_REPEATS_1"/>
    <property type="match status" value="1"/>
</dbReference>
<dbReference type="OrthoDB" id="10251381at2759"/>
<evidence type="ECO:0000256" key="4">
    <source>
        <dbReference type="ARBA" id="ARBA00022737"/>
    </source>
</evidence>
<dbReference type="InterPro" id="IPR019775">
    <property type="entry name" value="WD40_repeat_CS"/>
</dbReference>
<evidence type="ECO:0000256" key="7">
    <source>
        <dbReference type="PROSITE-ProRule" id="PRU00221"/>
    </source>
</evidence>
<keyword evidence="4" id="KW-0677">Repeat</keyword>
<dbReference type="HAMAP" id="MF_03029">
    <property type="entry name" value="WDR12"/>
    <property type="match status" value="1"/>
</dbReference>
<dbReference type="STRING" id="857340.A0A086TE21"/>
<dbReference type="PANTHER" id="PTHR19855:SF11">
    <property type="entry name" value="RIBOSOME BIOGENESIS PROTEIN WDR12"/>
    <property type="match status" value="1"/>
</dbReference>
<evidence type="ECO:0000256" key="5">
    <source>
        <dbReference type="ARBA" id="ARBA00023242"/>
    </source>
</evidence>
<evidence type="ECO:0000313" key="9">
    <source>
        <dbReference type="EMBL" id="KFH47603.1"/>
    </source>
</evidence>
<feature type="repeat" description="WD" evidence="7">
    <location>
        <begin position="365"/>
        <end position="400"/>
    </location>
</feature>
<dbReference type="SUPFAM" id="SSF50978">
    <property type="entry name" value="WD40 repeat-like"/>
    <property type="match status" value="1"/>
</dbReference>
<gene>
    <name evidence="6" type="primary">YTM1</name>
    <name evidence="9" type="ORF">ACRE_015730</name>
</gene>
<dbReference type="GO" id="GO:0005654">
    <property type="term" value="C:nucleoplasm"/>
    <property type="evidence" value="ECO:0007669"/>
    <property type="project" value="UniProtKB-SubCell"/>
</dbReference>
<organism evidence="9 10">
    <name type="scientific">Hapsidospora chrysogenum (strain ATCC 11550 / CBS 779.69 / DSM 880 / IAM 14645 / JCM 23072 / IMI 49137)</name>
    <name type="common">Acremonium chrysogenum</name>
    <dbReference type="NCBI Taxonomy" id="857340"/>
    <lineage>
        <taxon>Eukaryota</taxon>
        <taxon>Fungi</taxon>
        <taxon>Dikarya</taxon>
        <taxon>Ascomycota</taxon>
        <taxon>Pezizomycotina</taxon>
        <taxon>Sordariomycetes</taxon>
        <taxon>Hypocreomycetidae</taxon>
        <taxon>Hypocreales</taxon>
        <taxon>Bionectriaceae</taxon>
        <taxon>Hapsidospora</taxon>
    </lineage>
</organism>
<dbReference type="InterPro" id="IPR036322">
    <property type="entry name" value="WD40_repeat_dom_sf"/>
</dbReference>
<keyword evidence="3 7" id="KW-0853">WD repeat</keyword>
<feature type="domain" description="NLE" evidence="8">
    <location>
        <begin position="9"/>
        <end position="75"/>
    </location>
</feature>
<dbReference type="PANTHER" id="PTHR19855">
    <property type="entry name" value="WD40 REPEAT PROTEIN 12, 37"/>
    <property type="match status" value="1"/>
</dbReference>
<comment type="caution">
    <text evidence="9">The sequence shown here is derived from an EMBL/GenBank/DDBJ whole genome shotgun (WGS) entry which is preliminary data.</text>
</comment>
<keyword evidence="10" id="KW-1185">Reference proteome</keyword>
<dbReference type="InterPro" id="IPR001680">
    <property type="entry name" value="WD40_rpt"/>
</dbReference>
<dbReference type="EMBL" id="JPKY01000008">
    <property type="protein sequence ID" value="KFH47603.1"/>
    <property type="molecule type" value="Genomic_DNA"/>
</dbReference>
<comment type="similarity">
    <text evidence="6">Belongs to the WD repeat WDR12/YTM1 family.</text>
</comment>
<evidence type="ECO:0000256" key="6">
    <source>
        <dbReference type="HAMAP-Rule" id="MF_03029"/>
    </source>
</evidence>
<dbReference type="GO" id="GO:0000466">
    <property type="term" value="P:maturation of 5.8S rRNA from tricistronic rRNA transcript (SSU-rRNA, 5.8S rRNA, LSU-rRNA)"/>
    <property type="evidence" value="ECO:0007669"/>
    <property type="project" value="UniProtKB-UniRule"/>
</dbReference>
<dbReference type="PROSITE" id="PS50082">
    <property type="entry name" value="WD_REPEATS_2"/>
    <property type="match status" value="2"/>
</dbReference>
<comment type="subunit">
    <text evidence="6">Component of the NOP7 complex, composed of ERB1, NOP7 and YTM1. Within the NOP7 complex ERB1 appears to interact directly with NOP7 and YTM1. The NOP7 complex also associates with the 66S pre-ribosome.</text>
</comment>
<dbReference type="InterPro" id="IPR015943">
    <property type="entry name" value="WD40/YVTN_repeat-like_dom_sf"/>
</dbReference>
<dbReference type="AlphaFoldDB" id="A0A086TE21"/>
<evidence type="ECO:0000313" key="10">
    <source>
        <dbReference type="Proteomes" id="UP000029964"/>
    </source>
</evidence>
<name>A0A086TE21_HAPC1</name>
<accession>A0A086TE21</accession>
<dbReference type="Pfam" id="PF08154">
    <property type="entry name" value="NLE"/>
    <property type="match status" value="1"/>
</dbReference>
<feature type="repeat" description="WD" evidence="7">
    <location>
        <begin position="207"/>
        <end position="239"/>
    </location>
</feature>
<dbReference type="HOGENOM" id="CLU_000288_57_0_1"/>
<dbReference type="SMART" id="SM00320">
    <property type="entry name" value="WD40"/>
    <property type="match status" value="7"/>
</dbReference>
<dbReference type="GO" id="GO:0043021">
    <property type="term" value="F:ribonucleoprotein complex binding"/>
    <property type="evidence" value="ECO:0007669"/>
    <property type="project" value="UniProtKB-UniRule"/>
</dbReference>
<keyword evidence="5 6" id="KW-0539">Nucleus</keyword>
<dbReference type="PROSITE" id="PS50294">
    <property type="entry name" value="WD_REPEATS_REGION"/>
    <property type="match status" value="2"/>
</dbReference>
<dbReference type="GO" id="GO:0030687">
    <property type="term" value="C:preribosome, large subunit precursor"/>
    <property type="evidence" value="ECO:0007669"/>
    <property type="project" value="UniProtKB-UniRule"/>
</dbReference>
<dbReference type="GO" id="GO:0000463">
    <property type="term" value="P:maturation of LSU-rRNA from tricistronic rRNA transcript (SSU-rRNA, 5.8S rRNA, LSU-rRNA)"/>
    <property type="evidence" value="ECO:0007669"/>
    <property type="project" value="UniProtKB-UniRule"/>
</dbReference>
<dbReference type="Gene3D" id="2.130.10.10">
    <property type="entry name" value="YVTN repeat-like/Quinoprotein amine dehydrogenase"/>
    <property type="match status" value="1"/>
</dbReference>
<evidence type="ECO:0000256" key="3">
    <source>
        <dbReference type="ARBA" id="ARBA00022574"/>
    </source>
</evidence>
<keyword evidence="2 6" id="KW-0698">rRNA processing</keyword>
<dbReference type="InterPro" id="IPR012972">
    <property type="entry name" value="NLE"/>
</dbReference>
<proteinExistence type="inferred from homology"/>
<evidence type="ECO:0000256" key="1">
    <source>
        <dbReference type="ARBA" id="ARBA00022517"/>
    </source>
</evidence>
<comment type="subcellular location">
    <subcellularLocation>
        <location evidence="6">Nucleus</location>
        <location evidence="6">Nucleolus</location>
    </subcellularLocation>
    <subcellularLocation>
        <location evidence="6">Nucleus</location>
        <location evidence="6">Nucleoplasm</location>
    </subcellularLocation>
</comment>
<dbReference type="InterPro" id="IPR020472">
    <property type="entry name" value="WD40_PAC1"/>
</dbReference>
<dbReference type="Proteomes" id="UP000029964">
    <property type="component" value="Unassembled WGS sequence"/>
</dbReference>
<sequence>MDIDPPAQVKVIFTTKEPDLLLPESKQQLLVPADVKRYGLSRILNSESMLNTSAPIPLDFIANGTFLSTSISEHLAAEGLSHETTITLEYARSLVPPVYEASFEHDDWVSAVDVLSPSAPVAAGADADERVASASYDGLVRVWDRSGNLVAVSPPSVASQYRKRLDTMKWLSPKQLVSAGLEERITVWDYDKTDDGSVGSLKPRLELWGHDKRIHSLAVNASTGRMLSSSEDGRLGLWSWSKQKAPPADPECFAFTHFSKKGQIAAPKSAQRGPLAMVKLNDDSPISAATFHHKDPTVAYWTSGDGTVRTIDLTTAKEVSRLATQHQFSCLAALPNSLVAAAGRLDNIVLLDPRESTATTTAMTLKGHVNWVSSLCPSPENDYSLVSGSWDSTCRVWDLRRVDSDPSTGSGRRAIKPAYTIKRQWLEGKKLPEAGDGAKVLSVVWDKTWGIVSGGEDKKVQVNRGRNLLS</sequence>
<reference evidence="10" key="1">
    <citation type="journal article" date="2014" name="Genome Announc.">
        <title>Genome sequence and annotation of Acremonium chrysogenum, producer of the beta-lactam antibiotic cephalosporin C.</title>
        <authorList>
            <person name="Terfehr D."/>
            <person name="Dahlmann T.A."/>
            <person name="Specht T."/>
            <person name="Zadra I."/>
            <person name="Kuernsteiner H."/>
            <person name="Kueck U."/>
        </authorList>
    </citation>
    <scope>NUCLEOTIDE SEQUENCE [LARGE SCALE GENOMIC DNA]</scope>
    <source>
        <strain evidence="10">ATCC 11550 / CBS 779.69 / DSM 880 / IAM 14645 / JCM 23072 / IMI 49137</strain>
    </source>
</reference>
<protein>
    <recommendedName>
        <fullName evidence="6">Ribosome biogenesis protein YTM1</fullName>
    </recommendedName>
</protein>
<dbReference type="Pfam" id="PF00400">
    <property type="entry name" value="WD40"/>
    <property type="match status" value="3"/>
</dbReference>
<dbReference type="GO" id="GO:0051276">
    <property type="term" value="P:chromosome organization"/>
    <property type="evidence" value="ECO:0007669"/>
    <property type="project" value="EnsemblFungi"/>
</dbReference>